<evidence type="ECO:0000256" key="1">
    <source>
        <dbReference type="SAM" id="MobiDB-lite"/>
    </source>
</evidence>
<evidence type="ECO:0000313" key="4">
    <source>
        <dbReference type="Proteomes" id="UP000230750"/>
    </source>
</evidence>
<dbReference type="EMBL" id="MRZV01001955">
    <property type="protein sequence ID" value="PIK35221.1"/>
    <property type="molecule type" value="Genomic_DNA"/>
</dbReference>
<keyword evidence="2" id="KW-0812">Transmembrane</keyword>
<sequence>MNMHEAEQDQSGSSSDYRFVITASTTVLGLAVFTVVVLCVAISYCRKSRRHTLDHPQALPGQYSEFTYRRKAESFYWRESDPLTVGDTTPESDITPATDTTSTSYTTPAAYTTPASDTTPAADTTPASDTTPAAYTTLAAYTTPTADTTPAAESSVINCTTQYRNTIYICDV</sequence>
<reference evidence="3 4" key="1">
    <citation type="journal article" date="2017" name="PLoS Biol.">
        <title>The sea cucumber genome provides insights into morphological evolution and visceral regeneration.</title>
        <authorList>
            <person name="Zhang X."/>
            <person name="Sun L."/>
            <person name="Yuan J."/>
            <person name="Sun Y."/>
            <person name="Gao Y."/>
            <person name="Zhang L."/>
            <person name="Li S."/>
            <person name="Dai H."/>
            <person name="Hamel J.F."/>
            <person name="Liu C."/>
            <person name="Yu Y."/>
            <person name="Liu S."/>
            <person name="Lin W."/>
            <person name="Guo K."/>
            <person name="Jin S."/>
            <person name="Xu P."/>
            <person name="Storey K.B."/>
            <person name="Huan P."/>
            <person name="Zhang T."/>
            <person name="Zhou Y."/>
            <person name="Zhang J."/>
            <person name="Lin C."/>
            <person name="Li X."/>
            <person name="Xing L."/>
            <person name="Huo D."/>
            <person name="Sun M."/>
            <person name="Wang L."/>
            <person name="Mercier A."/>
            <person name="Li F."/>
            <person name="Yang H."/>
            <person name="Xiang J."/>
        </authorList>
    </citation>
    <scope>NUCLEOTIDE SEQUENCE [LARGE SCALE GENOMIC DNA]</scope>
    <source>
        <strain evidence="3">Shaxun</strain>
        <tissue evidence="3">Muscle</tissue>
    </source>
</reference>
<feature type="transmembrane region" description="Helical" evidence="2">
    <location>
        <begin position="20"/>
        <end position="45"/>
    </location>
</feature>
<comment type="caution">
    <text evidence="3">The sequence shown here is derived from an EMBL/GenBank/DDBJ whole genome shotgun (WGS) entry which is preliminary data.</text>
</comment>
<feature type="region of interest" description="Disordered" evidence="1">
    <location>
        <begin position="81"/>
        <end position="130"/>
    </location>
</feature>
<keyword evidence="2" id="KW-1133">Transmembrane helix</keyword>
<name>A0A2G8JHJ7_STIJA</name>
<evidence type="ECO:0000256" key="2">
    <source>
        <dbReference type="SAM" id="Phobius"/>
    </source>
</evidence>
<keyword evidence="4" id="KW-1185">Reference proteome</keyword>
<feature type="compositionally biased region" description="Low complexity" evidence="1">
    <location>
        <begin position="95"/>
        <end position="130"/>
    </location>
</feature>
<dbReference type="Proteomes" id="UP000230750">
    <property type="component" value="Unassembled WGS sequence"/>
</dbReference>
<proteinExistence type="predicted"/>
<protein>
    <submittedName>
        <fullName evidence="3">Uncharacterized protein</fullName>
    </submittedName>
</protein>
<dbReference type="AlphaFoldDB" id="A0A2G8JHJ7"/>
<organism evidence="3 4">
    <name type="scientific">Stichopus japonicus</name>
    <name type="common">Sea cucumber</name>
    <dbReference type="NCBI Taxonomy" id="307972"/>
    <lineage>
        <taxon>Eukaryota</taxon>
        <taxon>Metazoa</taxon>
        <taxon>Echinodermata</taxon>
        <taxon>Eleutherozoa</taxon>
        <taxon>Echinozoa</taxon>
        <taxon>Holothuroidea</taxon>
        <taxon>Aspidochirotacea</taxon>
        <taxon>Aspidochirotida</taxon>
        <taxon>Stichopodidae</taxon>
        <taxon>Apostichopus</taxon>
    </lineage>
</organism>
<evidence type="ECO:0000313" key="3">
    <source>
        <dbReference type="EMBL" id="PIK35221.1"/>
    </source>
</evidence>
<accession>A0A2G8JHJ7</accession>
<gene>
    <name evidence="3" type="ORF">BSL78_27957</name>
</gene>
<keyword evidence="2" id="KW-0472">Membrane</keyword>